<sequence length="156" mass="18186">MGWQEEDEALKRKRASTKRKLTRKVTLFKEGVDIGDDLSVLNINYEDVLEAFKCLESINDELINFIWVNNMDGNLEEEAQQYILDSERSKNEARAVICKFDSHQNNTSRTKVKLKAFEPPKFDGNLREYPNFKEDFNNLVKECVRVRSICSESVSQ</sequence>
<gene>
    <name evidence="1" type="ORF">Pcinc_003144</name>
</gene>
<keyword evidence="2" id="KW-1185">Reference proteome</keyword>
<dbReference type="Proteomes" id="UP001286313">
    <property type="component" value="Unassembled WGS sequence"/>
</dbReference>
<proteinExistence type="predicted"/>
<comment type="caution">
    <text evidence="1">The sequence shown here is derived from an EMBL/GenBank/DDBJ whole genome shotgun (WGS) entry which is preliminary data.</text>
</comment>
<name>A0AAE1GHR1_PETCI</name>
<organism evidence="1 2">
    <name type="scientific">Petrolisthes cinctipes</name>
    <name type="common">Flat porcelain crab</name>
    <dbReference type="NCBI Taxonomy" id="88211"/>
    <lineage>
        <taxon>Eukaryota</taxon>
        <taxon>Metazoa</taxon>
        <taxon>Ecdysozoa</taxon>
        <taxon>Arthropoda</taxon>
        <taxon>Crustacea</taxon>
        <taxon>Multicrustacea</taxon>
        <taxon>Malacostraca</taxon>
        <taxon>Eumalacostraca</taxon>
        <taxon>Eucarida</taxon>
        <taxon>Decapoda</taxon>
        <taxon>Pleocyemata</taxon>
        <taxon>Anomura</taxon>
        <taxon>Galatheoidea</taxon>
        <taxon>Porcellanidae</taxon>
        <taxon>Petrolisthes</taxon>
    </lineage>
</organism>
<accession>A0AAE1GHR1</accession>
<evidence type="ECO:0000313" key="1">
    <source>
        <dbReference type="EMBL" id="KAK3892965.1"/>
    </source>
</evidence>
<reference evidence="1" key="1">
    <citation type="submission" date="2023-10" db="EMBL/GenBank/DDBJ databases">
        <title>Genome assemblies of two species of porcelain crab, Petrolisthes cinctipes and Petrolisthes manimaculis (Anomura: Porcellanidae).</title>
        <authorList>
            <person name="Angst P."/>
        </authorList>
    </citation>
    <scope>NUCLEOTIDE SEQUENCE</scope>
    <source>
        <strain evidence="1">PB745_01</strain>
        <tissue evidence="1">Gill</tissue>
    </source>
</reference>
<dbReference type="AlphaFoldDB" id="A0AAE1GHR1"/>
<dbReference type="EMBL" id="JAWQEG010000237">
    <property type="protein sequence ID" value="KAK3892965.1"/>
    <property type="molecule type" value="Genomic_DNA"/>
</dbReference>
<protein>
    <submittedName>
        <fullName evidence="1">Uncharacterized protein</fullName>
    </submittedName>
</protein>
<evidence type="ECO:0000313" key="2">
    <source>
        <dbReference type="Proteomes" id="UP001286313"/>
    </source>
</evidence>